<feature type="region of interest" description="Disordered" evidence="1">
    <location>
        <begin position="29"/>
        <end position="140"/>
    </location>
</feature>
<feature type="region of interest" description="Disordered" evidence="1">
    <location>
        <begin position="310"/>
        <end position="349"/>
    </location>
</feature>
<dbReference type="Proteomes" id="UP001162131">
    <property type="component" value="Unassembled WGS sequence"/>
</dbReference>
<protein>
    <submittedName>
        <fullName evidence="2">Uncharacterized protein</fullName>
    </submittedName>
</protein>
<evidence type="ECO:0000313" key="3">
    <source>
        <dbReference type="Proteomes" id="UP001162131"/>
    </source>
</evidence>
<evidence type="ECO:0000256" key="1">
    <source>
        <dbReference type="SAM" id="MobiDB-lite"/>
    </source>
</evidence>
<feature type="region of interest" description="Disordered" evidence="1">
    <location>
        <begin position="262"/>
        <end position="294"/>
    </location>
</feature>
<evidence type="ECO:0000313" key="2">
    <source>
        <dbReference type="EMBL" id="CAG9320823.1"/>
    </source>
</evidence>
<dbReference type="EMBL" id="CAJZBQ010000027">
    <property type="protein sequence ID" value="CAG9320823.1"/>
    <property type="molecule type" value="Genomic_DNA"/>
</dbReference>
<keyword evidence="3" id="KW-1185">Reference proteome</keyword>
<feature type="compositionally biased region" description="Basic and acidic residues" evidence="1">
    <location>
        <begin position="54"/>
        <end position="89"/>
    </location>
</feature>
<organism evidence="2 3">
    <name type="scientific">Blepharisma stoltei</name>
    <dbReference type="NCBI Taxonomy" id="1481888"/>
    <lineage>
        <taxon>Eukaryota</taxon>
        <taxon>Sar</taxon>
        <taxon>Alveolata</taxon>
        <taxon>Ciliophora</taxon>
        <taxon>Postciliodesmatophora</taxon>
        <taxon>Heterotrichea</taxon>
        <taxon>Heterotrichida</taxon>
        <taxon>Blepharismidae</taxon>
        <taxon>Blepharisma</taxon>
    </lineage>
</organism>
<dbReference type="AlphaFoldDB" id="A0AAU9JB66"/>
<name>A0AAU9JB66_9CILI</name>
<reference evidence="2" key="1">
    <citation type="submission" date="2021-09" db="EMBL/GenBank/DDBJ databases">
        <authorList>
            <consortium name="AG Swart"/>
            <person name="Singh M."/>
            <person name="Singh A."/>
            <person name="Seah K."/>
            <person name="Emmerich C."/>
        </authorList>
    </citation>
    <scope>NUCLEOTIDE SEQUENCE</scope>
    <source>
        <strain evidence="2">ATCC30299</strain>
    </source>
</reference>
<gene>
    <name evidence="2" type="ORF">BSTOLATCC_MIC27402</name>
</gene>
<proteinExistence type="predicted"/>
<feature type="compositionally biased region" description="Low complexity" evidence="1">
    <location>
        <begin position="29"/>
        <end position="52"/>
    </location>
</feature>
<feature type="compositionally biased region" description="Basic and acidic residues" evidence="1">
    <location>
        <begin position="310"/>
        <end position="324"/>
    </location>
</feature>
<accession>A0AAU9JB66</accession>
<comment type="caution">
    <text evidence="2">The sequence shown here is derived from an EMBL/GenBank/DDBJ whole genome shotgun (WGS) entry which is preliminary data.</text>
</comment>
<sequence length="475" mass="54991">MSKVKNYDVDARIESIKDSLIKIQNSFTVESQNQSSSSEYSISKSPLYSLSSQEESKKKAKDIIEKQEKNQENSKKKQAYEPHSPKNENSETFDEPLGRQLTFGKSKDPASSVWYTRSLEPTDIKAEDSEARPLKKSKDKSEIHINSEEIVEKLKQELAYKDLMLNGQTNELLIMQNKLKQQEINYFAKLKELQDTGNKNRERNINDDLLRQLQESETERERLETENQSLKEKKLTMEAEILMHQRKISKLKSKNKELLHKLKHHSSKNTPAQDNSIPKSPRKSPIKKHEESLLKGEVERLKSEILDIKQEVSKKQPKKGHQDAYKTAPITPTSHKSRPIFSPTKDGKFSPETDPMLRKILGQLMLLLKVDNVGDITQACQRLLRDSKSAFETNKFVKKITNLLSKYSQPNSLQSKPDLERVYKWIKRLIEEYLHVKKQCEAVLSHSAILHSIMKMLNVIFPEDLPGEIKKKLYI</sequence>
<feature type="compositionally biased region" description="Basic and acidic residues" evidence="1">
    <location>
        <begin position="120"/>
        <end position="133"/>
    </location>
</feature>